<proteinExistence type="inferred from homology"/>
<feature type="signal peptide" evidence="5">
    <location>
        <begin position="1"/>
        <end position="22"/>
    </location>
</feature>
<dbReference type="Pfam" id="PF13458">
    <property type="entry name" value="Peripla_BP_6"/>
    <property type="match status" value="1"/>
</dbReference>
<dbReference type="PROSITE" id="PS51257">
    <property type="entry name" value="PROKAR_LIPOPROTEIN"/>
    <property type="match status" value="1"/>
</dbReference>
<dbReference type="InterPro" id="IPR000709">
    <property type="entry name" value="Leu_Ile_Val-bd"/>
</dbReference>
<dbReference type="AlphaFoldDB" id="A0AAU0MDM1"/>
<keyword evidence="8" id="KW-1185">Reference proteome</keyword>
<dbReference type="PANTHER" id="PTHR30483">
    <property type="entry name" value="LEUCINE-SPECIFIC-BINDING PROTEIN"/>
    <property type="match status" value="1"/>
</dbReference>
<dbReference type="InterPro" id="IPR028082">
    <property type="entry name" value="Peripla_BP_I"/>
</dbReference>
<comment type="similarity">
    <text evidence="1">Belongs to the leucine-binding protein family.</text>
</comment>
<evidence type="ECO:0000313" key="7">
    <source>
        <dbReference type="EMBL" id="WOQ68510.1"/>
    </source>
</evidence>
<keyword evidence="3 5" id="KW-0732">Signal</keyword>
<dbReference type="Proteomes" id="UP001329313">
    <property type="component" value="Chromosome"/>
</dbReference>
<evidence type="ECO:0000259" key="6">
    <source>
        <dbReference type="Pfam" id="PF13458"/>
    </source>
</evidence>
<dbReference type="PRINTS" id="PR00337">
    <property type="entry name" value="LEUILEVALBP"/>
</dbReference>
<protein>
    <submittedName>
        <fullName evidence="7">ABC transporter substrate-binding protein</fullName>
    </submittedName>
</protein>
<dbReference type="InterPro" id="IPR051010">
    <property type="entry name" value="BCAA_transport"/>
</dbReference>
<accession>A0AAU0MDM1</accession>
<organism evidence="7 8">
    <name type="scientific">Microbacterium limosum</name>
    <dbReference type="NCBI Taxonomy" id="3079935"/>
    <lineage>
        <taxon>Bacteria</taxon>
        <taxon>Bacillati</taxon>
        <taxon>Actinomycetota</taxon>
        <taxon>Actinomycetes</taxon>
        <taxon>Micrococcales</taxon>
        <taxon>Microbacteriaceae</taxon>
        <taxon>Microbacterium</taxon>
    </lineage>
</organism>
<evidence type="ECO:0000256" key="5">
    <source>
        <dbReference type="SAM" id="SignalP"/>
    </source>
</evidence>
<dbReference type="InterPro" id="IPR028081">
    <property type="entry name" value="Leu-bd"/>
</dbReference>
<evidence type="ECO:0000256" key="2">
    <source>
        <dbReference type="ARBA" id="ARBA00022448"/>
    </source>
</evidence>
<dbReference type="GO" id="GO:0006865">
    <property type="term" value="P:amino acid transport"/>
    <property type="evidence" value="ECO:0007669"/>
    <property type="project" value="UniProtKB-KW"/>
</dbReference>
<evidence type="ECO:0000256" key="3">
    <source>
        <dbReference type="ARBA" id="ARBA00022729"/>
    </source>
</evidence>
<dbReference type="KEGG" id="mliy:RYJ27_07120"/>
<dbReference type="CDD" id="cd06349">
    <property type="entry name" value="PBP1_ABC_HAAT-like"/>
    <property type="match status" value="1"/>
</dbReference>
<evidence type="ECO:0000256" key="4">
    <source>
        <dbReference type="ARBA" id="ARBA00022970"/>
    </source>
</evidence>
<reference evidence="7 8" key="1">
    <citation type="submission" date="2023-10" db="EMBL/GenBank/DDBJ databases">
        <title>Y20.</title>
        <authorList>
            <person name="Zhang G."/>
            <person name="Ding Y."/>
        </authorList>
    </citation>
    <scope>NUCLEOTIDE SEQUENCE [LARGE SCALE GENOMIC DNA]</scope>
    <source>
        <strain evidence="7 8">Y20</strain>
    </source>
</reference>
<keyword evidence="2" id="KW-0813">Transport</keyword>
<evidence type="ECO:0000313" key="8">
    <source>
        <dbReference type="Proteomes" id="UP001329313"/>
    </source>
</evidence>
<dbReference type="Gene3D" id="3.40.50.2300">
    <property type="match status" value="2"/>
</dbReference>
<sequence>MRMSPRLLAWSAAAAVTTLALAGCAGESGTEEDAPSGEPVVFGVSGPLTGNQAEYGKNWQEGFEIALDEINAEGGIDGREVQLDFQDSQGEAAQATTIAQRFVSDENVLAVLGDFSSATSMVASPLYQRGGLLQLGITNSHPDFTTTGDYIFSPSITQEVEARVVADAAGELGDDIAVFYLNTDWGNTAFDVLEDQIAANGDEIAYSTPVEEASTDFRPQLVQARDAGADVAIIYTYYATTALLAQQAEQAGFDVPFVAVGSNYSQQLLDLAQEAAEGIYVDTSFYPESDDPAVTGFVDAYTEKFGYTPNLFAAYAYDGLKQLAWAAENAETLDREGIRNALRDGEGIPSIIYGEAAYNDERRIDSPPFVWLQVQDGAFVETDDLG</sequence>
<feature type="chain" id="PRO_5043871459" evidence="5">
    <location>
        <begin position="23"/>
        <end position="386"/>
    </location>
</feature>
<name>A0AAU0MDM1_9MICO</name>
<dbReference type="EMBL" id="CP137080">
    <property type="protein sequence ID" value="WOQ68510.1"/>
    <property type="molecule type" value="Genomic_DNA"/>
</dbReference>
<dbReference type="RefSeq" id="WP_330169677.1">
    <property type="nucleotide sequence ID" value="NZ_CP137080.1"/>
</dbReference>
<keyword evidence="4" id="KW-0029">Amino-acid transport</keyword>
<evidence type="ECO:0000256" key="1">
    <source>
        <dbReference type="ARBA" id="ARBA00010062"/>
    </source>
</evidence>
<feature type="domain" description="Leucine-binding protein" evidence="6">
    <location>
        <begin position="39"/>
        <end position="361"/>
    </location>
</feature>
<dbReference type="SUPFAM" id="SSF53822">
    <property type="entry name" value="Periplasmic binding protein-like I"/>
    <property type="match status" value="1"/>
</dbReference>
<gene>
    <name evidence="7" type="ORF">RYJ27_07120</name>
</gene>
<dbReference type="PANTHER" id="PTHR30483:SF6">
    <property type="entry name" value="PERIPLASMIC BINDING PROTEIN OF ABC TRANSPORTER FOR NATURAL AMINO ACIDS"/>
    <property type="match status" value="1"/>
</dbReference>